<keyword evidence="2" id="KW-0732">Signal</keyword>
<keyword evidence="4" id="KW-1185">Reference proteome</keyword>
<evidence type="ECO:0000313" key="3">
    <source>
        <dbReference type="EMBL" id="RIA99781.1"/>
    </source>
</evidence>
<organism evidence="3 4">
    <name type="scientific">Glomus cerebriforme</name>
    <dbReference type="NCBI Taxonomy" id="658196"/>
    <lineage>
        <taxon>Eukaryota</taxon>
        <taxon>Fungi</taxon>
        <taxon>Fungi incertae sedis</taxon>
        <taxon>Mucoromycota</taxon>
        <taxon>Glomeromycotina</taxon>
        <taxon>Glomeromycetes</taxon>
        <taxon>Glomerales</taxon>
        <taxon>Glomeraceae</taxon>
        <taxon>Glomus</taxon>
    </lineage>
</organism>
<dbReference type="AlphaFoldDB" id="A0A397TX96"/>
<gene>
    <name evidence="3" type="ORF">C1645_730692</name>
</gene>
<evidence type="ECO:0000256" key="2">
    <source>
        <dbReference type="SAM" id="SignalP"/>
    </source>
</evidence>
<protein>
    <submittedName>
        <fullName evidence="3">Uncharacterized protein</fullName>
    </submittedName>
</protein>
<dbReference type="Proteomes" id="UP000265703">
    <property type="component" value="Unassembled WGS sequence"/>
</dbReference>
<sequence>MKKFLITLFLLFEIILVSSQEHAIKGEYTTVFVRGNLDGWWACSLGATDYASFSVKLANPGEMIDSTFGQSLTYTGSAVTPYTGQVGKGVFVQVVTHDLEYEVPSLACGIFGQQVSYGCDRDVGTGYISPARRLCLLIVNPFANGQKIDVAVSFTSSVFINPPTKRSDNSVSNVESINDSYENKNMKRDKSKESKRGNSDLKKSDKFSYKKESKRGDNNLSTIKSDKFSYKKKSKRDETNYSNMKNKKNLRRNLLKERN</sequence>
<name>A0A397TX96_9GLOM</name>
<dbReference type="EMBL" id="QKYT01000001">
    <property type="protein sequence ID" value="RIA99781.1"/>
    <property type="molecule type" value="Genomic_DNA"/>
</dbReference>
<reference evidence="3 4" key="1">
    <citation type="submission" date="2018-06" db="EMBL/GenBank/DDBJ databases">
        <title>Comparative genomics reveals the genomic features of Rhizophagus irregularis, R. cerebriforme, R. diaphanum and Gigaspora rosea, and their symbiotic lifestyle signature.</title>
        <authorList>
            <person name="Morin E."/>
            <person name="San Clemente H."/>
            <person name="Chen E.C.H."/>
            <person name="De La Providencia I."/>
            <person name="Hainaut M."/>
            <person name="Kuo A."/>
            <person name="Kohler A."/>
            <person name="Murat C."/>
            <person name="Tang N."/>
            <person name="Roy S."/>
            <person name="Loubradou J."/>
            <person name="Henrissat B."/>
            <person name="Grigoriev I.V."/>
            <person name="Corradi N."/>
            <person name="Roux C."/>
            <person name="Martin F.M."/>
        </authorList>
    </citation>
    <scope>NUCLEOTIDE SEQUENCE [LARGE SCALE GENOMIC DNA]</scope>
    <source>
        <strain evidence="3 4">DAOM 227022</strain>
    </source>
</reference>
<feature type="region of interest" description="Disordered" evidence="1">
    <location>
        <begin position="165"/>
        <end position="259"/>
    </location>
</feature>
<evidence type="ECO:0000256" key="1">
    <source>
        <dbReference type="SAM" id="MobiDB-lite"/>
    </source>
</evidence>
<feature type="chain" id="PRO_5017421971" evidence="2">
    <location>
        <begin position="20"/>
        <end position="259"/>
    </location>
</feature>
<feature type="compositionally biased region" description="Basic and acidic residues" evidence="1">
    <location>
        <begin position="181"/>
        <end position="217"/>
    </location>
</feature>
<feature type="compositionally biased region" description="Polar residues" evidence="1">
    <location>
        <begin position="169"/>
        <end position="180"/>
    </location>
</feature>
<comment type="caution">
    <text evidence="3">The sequence shown here is derived from an EMBL/GenBank/DDBJ whole genome shotgun (WGS) entry which is preliminary data.</text>
</comment>
<evidence type="ECO:0000313" key="4">
    <source>
        <dbReference type="Proteomes" id="UP000265703"/>
    </source>
</evidence>
<feature type="signal peptide" evidence="2">
    <location>
        <begin position="1"/>
        <end position="19"/>
    </location>
</feature>
<proteinExistence type="predicted"/>
<feature type="compositionally biased region" description="Basic and acidic residues" evidence="1">
    <location>
        <begin position="224"/>
        <end position="239"/>
    </location>
</feature>
<accession>A0A397TX96</accession>